<comment type="caution">
    <text evidence="1">The sequence shown here is derived from an EMBL/GenBank/DDBJ whole genome shotgun (WGS) entry which is preliminary data.</text>
</comment>
<accession>A0A1F8GEJ8</accession>
<dbReference type="EMBL" id="MGKI01000004">
    <property type="protein sequence ID" value="OGN23146.1"/>
    <property type="molecule type" value="Genomic_DNA"/>
</dbReference>
<dbReference type="AlphaFoldDB" id="A0A1F8GEJ8"/>
<sequence>MIAGEYKIKKQKNGNIHYYTYYHCSKKNKALKCKEPCTRQEELDKQISKSFKKFLWNKVGQKN</sequence>
<gene>
    <name evidence="1" type="ORF">A2918_03855</name>
</gene>
<proteinExistence type="predicted"/>
<evidence type="ECO:0000313" key="2">
    <source>
        <dbReference type="Proteomes" id="UP000178227"/>
    </source>
</evidence>
<evidence type="ECO:0008006" key="3">
    <source>
        <dbReference type="Google" id="ProtNLM"/>
    </source>
</evidence>
<protein>
    <recommendedName>
        <fullName evidence="3">Recombinase zinc beta ribbon domain-containing protein</fullName>
    </recommendedName>
</protein>
<dbReference type="Proteomes" id="UP000178227">
    <property type="component" value="Unassembled WGS sequence"/>
</dbReference>
<reference evidence="1 2" key="1">
    <citation type="journal article" date="2016" name="Nat. Commun.">
        <title>Thousands of microbial genomes shed light on interconnected biogeochemical processes in an aquifer system.</title>
        <authorList>
            <person name="Anantharaman K."/>
            <person name="Brown C.T."/>
            <person name="Hug L.A."/>
            <person name="Sharon I."/>
            <person name="Castelle C.J."/>
            <person name="Probst A.J."/>
            <person name="Thomas B.C."/>
            <person name="Singh A."/>
            <person name="Wilkins M.J."/>
            <person name="Karaoz U."/>
            <person name="Brodie E.L."/>
            <person name="Williams K.H."/>
            <person name="Hubbard S.S."/>
            <person name="Banfield J.F."/>
        </authorList>
    </citation>
    <scope>NUCLEOTIDE SEQUENCE [LARGE SCALE GENOMIC DNA]</scope>
</reference>
<organism evidence="1 2">
    <name type="scientific">Candidatus Yanofskybacteria bacterium RIFCSPLOWO2_01_FULL_42_49</name>
    <dbReference type="NCBI Taxonomy" id="1802694"/>
    <lineage>
        <taxon>Bacteria</taxon>
        <taxon>Candidatus Yanofskyibacteriota</taxon>
    </lineage>
</organism>
<name>A0A1F8GEJ8_9BACT</name>
<evidence type="ECO:0000313" key="1">
    <source>
        <dbReference type="EMBL" id="OGN23146.1"/>
    </source>
</evidence>